<feature type="domain" description="Polysaccharide pyruvyl transferase" evidence="1">
    <location>
        <begin position="40"/>
        <end position="305"/>
    </location>
</feature>
<evidence type="ECO:0000313" key="2">
    <source>
        <dbReference type="EMBL" id="RDK10482.1"/>
    </source>
</evidence>
<dbReference type="RefSeq" id="WP_115014286.1">
    <property type="nucleotide sequence ID" value="NZ_QKWJ01000008.1"/>
</dbReference>
<dbReference type="AlphaFoldDB" id="A0A370NY14"/>
<name>A0A370NY14_9BURK</name>
<dbReference type="PANTHER" id="PTHR36836:SF1">
    <property type="entry name" value="COLANIC ACID BIOSYNTHESIS PROTEIN WCAK"/>
    <property type="match status" value="1"/>
</dbReference>
<organism evidence="2 3">
    <name type="scientific">Cupriavidus lacunae</name>
    <dbReference type="NCBI Taxonomy" id="2666307"/>
    <lineage>
        <taxon>Bacteria</taxon>
        <taxon>Pseudomonadati</taxon>
        <taxon>Pseudomonadota</taxon>
        <taxon>Betaproteobacteria</taxon>
        <taxon>Burkholderiales</taxon>
        <taxon>Burkholderiaceae</taxon>
        <taxon>Cupriavidus</taxon>
    </lineage>
</organism>
<evidence type="ECO:0000313" key="3">
    <source>
        <dbReference type="Proteomes" id="UP000255165"/>
    </source>
</evidence>
<keyword evidence="3" id="KW-1185">Reference proteome</keyword>
<dbReference type="EMBL" id="QKWJ01000008">
    <property type="protein sequence ID" value="RDK10482.1"/>
    <property type="molecule type" value="Genomic_DNA"/>
</dbReference>
<accession>A0A370NY14</accession>
<comment type="caution">
    <text evidence="2">The sequence shown here is derived from an EMBL/GenBank/DDBJ whole genome shotgun (WGS) entry which is preliminary data.</text>
</comment>
<evidence type="ECO:0000259" key="1">
    <source>
        <dbReference type="Pfam" id="PF04230"/>
    </source>
</evidence>
<dbReference type="Pfam" id="PF04230">
    <property type="entry name" value="PS_pyruv_trans"/>
    <property type="match status" value="1"/>
</dbReference>
<dbReference type="PANTHER" id="PTHR36836">
    <property type="entry name" value="COLANIC ACID BIOSYNTHESIS PROTEIN WCAK"/>
    <property type="match status" value="1"/>
</dbReference>
<dbReference type="InterPro" id="IPR007345">
    <property type="entry name" value="Polysacch_pyruvyl_Trfase"/>
</dbReference>
<proteinExistence type="predicted"/>
<protein>
    <recommendedName>
        <fullName evidence="1">Polysaccharide pyruvyl transferase domain-containing protein</fullName>
    </recommendedName>
</protein>
<reference evidence="3" key="1">
    <citation type="submission" date="2018-06" db="EMBL/GenBank/DDBJ databases">
        <authorList>
            <person name="Feng T."/>
            <person name="Jeon C.O."/>
        </authorList>
    </citation>
    <scope>NUCLEOTIDE SEQUENCE [LARGE SCALE GENOMIC DNA]</scope>
    <source>
        <strain evidence="3">S23</strain>
    </source>
</reference>
<sequence>MRNVILAGYFGRANIGDDALLKVSATHVRRALPGNTLCIERAAEYLRVLVPDVKLGVIAPSAKADEESNRITVYCGGTQFFQFKKATFGEKVQYWRGQARVSLKSTWKELSGVIKERVNPSRRGPSEKILVGIGVGPIATESYAASLISKLATAQDIWVRDKASLSFLADNGLRAKFGADICFSSEMLGILPSLEGLSPEREVTIICRDWSLDQCDVTRRLIELGRQLRARGLAVEFCLFSHAEDSVSESFILNAGFPLRKWGDDGWDITEFLKSTYRTKLVISARYHGAIFSALLGIPVCVVDIEPKLSELSTQSGGAISLLERTVGDETASNWCSKAIAKLDQTTEVVNSLRRFVCVERERADAMWKDVEERLRSSGGSNSILLSGV</sequence>
<dbReference type="Proteomes" id="UP000255165">
    <property type="component" value="Unassembled WGS sequence"/>
</dbReference>
<gene>
    <name evidence="2" type="ORF">DN412_09490</name>
</gene>